<dbReference type="Proteomes" id="UP000278907">
    <property type="component" value="Unassembled WGS sequence"/>
</dbReference>
<organism evidence="1 2">
    <name type="scientific">Corallococcus praedator</name>
    <dbReference type="NCBI Taxonomy" id="2316724"/>
    <lineage>
        <taxon>Bacteria</taxon>
        <taxon>Pseudomonadati</taxon>
        <taxon>Myxococcota</taxon>
        <taxon>Myxococcia</taxon>
        <taxon>Myxococcales</taxon>
        <taxon>Cystobacterineae</taxon>
        <taxon>Myxococcaceae</taxon>
        <taxon>Corallococcus</taxon>
    </lineage>
</organism>
<dbReference type="RefSeq" id="WP_120584077.1">
    <property type="nucleotide sequence ID" value="NZ_RAWI01000223.1"/>
</dbReference>
<protein>
    <recommendedName>
        <fullName evidence="3">JAB domain-containing protein</fullName>
    </recommendedName>
</protein>
<comment type="caution">
    <text evidence="1">The sequence shown here is derived from an EMBL/GenBank/DDBJ whole genome shotgun (WGS) entry which is preliminary data.</text>
</comment>
<keyword evidence="2" id="KW-1185">Reference proteome</keyword>
<name>A0ABX9QCY0_9BACT</name>
<reference evidence="1 2" key="1">
    <citation type="submission" date="2018-09" db="EMBL/GenBank/DDBJ databases">
        <authorList>
            <person name="Livingstone P.G."/>
            <person name="Whitworth D.E."/>
        </authorList>
    </citation>
    <scope>NUCLEOTIDE SEQUENCE [LARGE SCALE GENOMIC DNA]</scope>
    <source>
        <strain evidence="1 2">CA031B</strain>
    </source>
</reference>
<evidence type="ECO:0000313" key="1">
    <source>
        <dbReference type="EMBL" id="RKI01108.1"/>
    </source>
</evidence>
<dbReference type="EMBL" id="RAWI01000223">
    <property type="protein sequence ID" value="RKI01108.1"/>
    <property type="molecule type" value="Genomic_DNA"/>
</dbReference>
<sequence>MHDRRGLRAIVFAGALGCAGPSSTPQGPGAVPYGFRGNQVWVDGPWADIEPSLNIDDVIDQLCPAIMKLPRATWRDHGQEYCGVIYSLEDGMFYASQPSPLAPTVLVGPSKRKRCQPPLHVMDDRGRPMPWADYHSHPWAPSELSQDDRRSSLQLYDIRIQFDTACTVMKLVPHRHEDRPGEVFVRRGRTWVLTGYIQPEDKPSGRVTSVNE</sequence>
<gene>
    <name evidence="1" type="ORF">D7Y13_25535</name>
</gene>
<evidence type="ECO:0008006" key="3">
    <source>
        <dbReference type="Google" id="ProtNLM"/>
    </source>
</evidence>
<accession>A0ABX9QCY0</accession>
<proteinExistence type="predicted"/>
<evidence type="ECO:0000313" key="2">
    <source>
        <dbReference type="Proteomes" id="UP000278907"/>
    </source>
</evidence>